<dbReference type="EMBL" id="FXAE01000015">
    <property type="protein sequence ID" value="SMF21317.1"/>
    <property type="molecule type" value="Genomic_DNA"/>
</dbReference>
<comment type="caution">
    <text evidence="1">The sequence shown here is derived from an EMBL/GenBank/DDBJ whole genome shotgun (WGS) entry which is preliminary data.</text>
</comment>
<organism evidence="1 2">
    <name type="scientific">Paenibacillus barengoltzii J12</name>
    <dbReference type="NCBI Taxonomy" id="935846"/>
    <lineage>
        <taxon>Bacteria</taxon>
        <taxon>Bacillati</taxon>
        <taxon>Bacillota</taxon>
        <taxon>Bacilli</taxon>
        <taxon>Bacillales</taxon>
        <taxon>Paenibacillaceae</taxon>
        <taxon>Paenibacillus</taxon>
    </lineage>
</organism>
<sequence length="86" mass="9649">MEEIYYNCLQCMGKRVRILTRDGAVHEGTIVKVDRYNVYLKKSGKGRAQISAFYPPYYGGYGYGPYGAADEILTLSLFTLLAIALI</sequence>
<proteinExistence type="predicted"/>
<evidence type="ECO:0000313" key="2">
    <source>
        <dbReference type="Proteomes" id="UP000192939"/>
    </source>
</evidence>
<gene>
    <name evidence="1" type="ORF">SAMN02744124_01860</name>
</gene>
<name>A0ABY1LWP1_9BACL</name>
<evidence type="ECO:0000313" key="1">
    <source>
        <dbReference type="EMBL" id="SMF21317.1"/>
    </source>
</evidence>
<dbReference type="RefSeq" id="WP_085169016.1">
    <property type="nucleotide sequence ID" value="NZ_FXAE01000015.1"/>
</dbReference>
<keyword evidence="2" id="KW-1185">Reference proteome</keyword>
<evidence type="ECO:0008006" key="3">
    <source>
        <dbReference type="Google" id="ProtNLM"/>
    </source>
</evidence>
<dbReference type="Proteomes" id="UP000192939">
    <property type="component" value="Unassembled WGS sequence"/>
</dbReference>
<protein>
    <recommendedName>
        <fullName evidence="3">Cellobiose phosphorylase</fullName>
    </recommendedName>
</protein>
<reference evidence="1 2" key="1">
    <citation type="submission" date="2017-04" db="EMBL/GenBank/DDBJ databases">
        <authorList>
            <person name="Varghese N."/>
            <person name="Submissions S."/>
        </authorList>
    </citation>
    <scope>NUCLEOTIDE SEQUENCE [LARGE SCALE GENOMIC DNA]</scope>
    <source>
        <strain evidence="1 2">J12</strain>
    </source>
</reference>
<accession>A0ABY1LWP1</accession>